<protein>
    <submittedName>
        <fullName evidence="1">Alternative protein DNAJC18</fullName>
    </submittedName>
</protein>
<gene>
    <name evidence="1" type="primary">DNAJC18</name>
</gene>
<evidence type="ECO:0000313" key="1">
    <source>
        <dbReference type="EMBL" id="CCQ43866.1"/>
    </source>
</evidence>
<dbReference type="AlphaFoldDB" id="L8EAR1"/>
<sequence>MSQVILARLAKQNLSRGCLRPPQPHDPSSFLWQSCICSGQHPCCSLGSRTLSNINSVHKIRGPSQAGSPPLVTRKNSVTAWAVWFWAFLWS</sequence>
<dbReference type="EMBL" id="HF584369">
    <property type="protein sequence ID" value="CCQ43866.1"/>
    <property type="molecule type" value="Genomic_DNA"/>
</dbReference>
<proteinExistence type="predicted"/>
<dbReference type="ChiTaRS" id="DNAJC18">
    <property type="organism name" value="human"/>
</dbReference>
<name>L8EAR1_HUMAN</name>
<organism evidence="1">
    <name type="scientific">Homo sapiens</name>
    <name type="common">Human</name>
    <dbReference type="NCBI Taxonomy" id="9606"/>
    <lineage>
        <taxon>Eukaryota</taxon>
        <taxon>Metazoa</taxon>
        <taxon>Chordata</taxon>
        <taxon>Craniata</taxon>
        <taxon>Vertebrata</taxon>
        <taxon>Euteleostomi</taxon>
        <taxon>Mammalia</taxon>
        <taxon>Eutheria</taxon>
        <taxon>Euarchontoglires</taxon>
        <taxon>Primates</taxon>
        <taxon>Haplorrhini</taxon>
        <taxon>Catarrhini</taxon>
        <taxon>Hominidae</taxon>
        <taxon>Homo</taxon>
    </lineage>
</organism>
<dbReference type="OrthoDB" id="552049at2759"/>
<reference evidence="1" key="1">
    <citation type="journal article" date="2013" name="PLoS ONE">
        <title>Direct detection of alternative open reading frames translation products in human significantly expands the proteome.</title>
        <authorList>
            <person name="Vanderperre B."/>
            <person name="Lucier J.-F."/>
            <person name="Motard J."/>
            <person name="Tremblay G."/>
            <person name="Vanderperre S."/>
            <person name="Wisztorski M."/>
            <person name="Salzet M."/>
            <person name="Boisvert F.-M."/>
            <person name="Roucou X."/>
        </authorList>
    </citation>
    <scope>NUCLEOTIDE SEQUENCE</scope>
</reference>
<accession>L8EAR1</accession>